<dbReference type="SUPFAM" id="SSF50630">
    <property type="entry name" value="Acid proteases"/>
    <property type="match status" value="2"/>
</dbReference>
<comment type="caution">
    <text evidence="1">The sequence shown here is derived from an EMBL/GenBank/DDBJ whole genome shotgun (WGS) entry which is preliminary data.</text>
</comment>
<proteinExistence type="predicted"/>
<evidence type="ECO:0000313" key="2">
    <source>
        <dbReference type="Proteomes" id="UP000324222"/>
    </source>
</evidence>
<organism evidence="1 2">
    <name type="scientific">Portunus trituberculatus</name>
    <name type="common">Swimming crab</name>
    <name type="synonym">Neptunus trituberculatus</name>
    <dbReference type="NCBI Taxonomy" id="210409"/>
    <lineage>
        <taxon>Eukaryota</taxon>
        <taxon>Metazoa</taxon>
        <taxon>Ecdysozoa</taxon>
        <taxon>Arthropoda</taxon>
        <taxon>Crustacea</taxon>
        <taxon>Multicrustacea</taxon>
        <taxon>Malacostraca</taxon>
        <taxon>Eumalacostraca</taxon>
        <taxon>Eucarida</taxon>
        <taxon>Decapoda</taxon>
        <taxon>Pleocyemata</taxon>
        <taxon>Brachyura</taxon>
        <taxon>Eubrachyura</taxon>
        <taxon>Portunoidea</taxon>
        <taxon>Portunidae</taxon>
        <taxon>Portuninae</taxon>
        <taxon>Portunus</taxon>
    </lineage>
</organism>
<dbReference type="Pfam" id="PF13975">
    <property type="entry name" value="gag-asp_proteas"/>
    <property type="match status" value="1"/>
</dbReference>
<accession>A0A5B7IDC2</accession>
<name>A0A5B7IDC2_PORTR</name>
<dbReference type="AlphaFoldDB" id="A0A5B7IDC2"/>
<evidence type="ECO:0000313" key="1">
    <source>
        <dbReference type="EMBL" id="MPC81852.1"/>
    </source>
</evidence>
<dbReference type="Gene3D" id="2.40.70.10">
    <property type="entry name" value="Acid Proteases"/>
    <property type="match status" value="2"/>
</dbReference>
<sequence length="272" mass="30794">MSEIQMTAVMEGKVVFKLRRGKKDTLCLLPTTLRGFPVHFVIDTGAYHSFVGVDVLTRLGLQHVMDPNHPVMDTVGRREEDMHEGGATLRLEVGLVFTAEHDFCVSGAGRNILGSDFLRNYDGVLWFSEQDDLLLLSKQRRQLEVGEQFRLYAPCQVFGHTVMAQLDSGANTTTLPRNVVPVTAIMEGVLRTEKVKVIGGVQKQTVCHLQPQEAEVAGHHVTLRYPTVFFRNAGNLTVLDVNFLRQNCVRINCRKRKIKFKKENFFKVKRLK</sequence>
<reference evidence="1 2" key="1">
    <citation type="submission" date="2019-05" db="EMBL/GenBank/DDBJ databases">
        <title>Another draft genome of Portunus trituberculatus and its Hox gene families provides insights of decapod evolution.</title>
        <authorList>
            <person name="Jeong J.-H."/>
            <person name="Song I."/>
            <person name="Kim S."/>
            <person name="Choi T."/>
            <person name="Kim D."/>
            <person name="Ryu S."/>
            <person name="Kim W."/>
        </authorList>
    </citation>
    <scope>NUCLEOTIDE SEQUENCE [LARGE SCALE GENOMIC DNA]</scope>
    <source>
        <tissue evidence="1">Muscle</tissue>
    </source>
</reference>
<dbReference type="EMBL" id="VSRR010058206">
    <property type="protein sequence ID" value="MPC81852.1"/>
    <property type="molecule type" value="Genomic_DNA"/>
</dbReference>
<dbReference type="Proteomes" id="UP000324222">
    <property type="component" value="Unassembled WGS sequence"/>
</dbReference>
<protein>
    <recommendedName>
        <fullName evidence="3">Peptidase A2 domain-containing protein</fullName>
    </recommendedName>
</protein>
<evidence type="ECO:0008006" key="3">
    <source>
        <dbReference type="Google" id="ProtNLM"/>
    </source>
</evidence>
<dbReference type="InterPro" id="IPR021109">
    <property type="entry name" value="Peptidase_aspartic_dom_sf"/>
</dbReference>
<gene>
    <name evidence="1" type="ORF">E2C01_076490</name>
</gene>
<keyword evidence="2" id="KW-1185">Reference proteome</keyword>